<accession>A0ACC0K369</accession>
<dbReference type="EMBL" id="CM046131">
    <property type="protein sequence ID" value="KAI8430931.1"/>
    <property type="molecule type" value="Genomic_DNA"/>
</dbReference>
<organism evidence="1 2">
    <name type="scientific">Choristoneura fumiferana</name>
    <name type="common">Spruce budworm moth</name>
    <name type="synonym">Archips fumiferana</name>
    <dbReference type="NCBI Taxonomy" id="7141"/>
    <lineage>
        <taxon>Eukaryota</taxon>
        <taxon>Metazoa</taxon>
        <taxon>Ecdysozoa</taxon>
        <taxon>Arthropoda</taxon>
        <taxon>Hexapoda</taxon>
        <taxon>Insecta</taxon>
        <taxon>Pterygota</taxon>
        <taxon>Neoptera</taxon>
        <taxon>Endopterygota</taxon>
        <taxon>Lepidoptera</taxon>
        <taxon>Glossata</taxon>
        <taxon>Ditrysia</taxon>
        <taxon>Tortricoidea</taxon>
        <taxon>Tortricidae</taxon>
        <taxon>Tortricinae</taxon>
        <taxon>Choristoneura</taxon>
    </lineage>
</organism>
<evidence type="ECO:0000313" key="1">
    <source>
        <dbReference type="EMBL" id="KAI8430931.1"/>
    </source>
</evidence>
<gene>
    <name evidence="1" type="ORF">MSG28_001047</name>
</gene>
<comment type="caution">
    <text evidence="1">The sequence shown here is derived from an EMBL/GenBank/DDBJ whole genome shotgun (WGS) entry which is preliminary data.</text>
</comment>
<reference evidence="1 2" key="1">
    <citation type="journal article" date="2022" name="Genome Biol. Evol.">
        <title>The Spruce Budworm Genome: Reconstructing the Evolutionary History of Antifreeze Proteins.</title>
        <authorList>
            <person name="Beliveau C."/>
            <person name="Gagne P."/>
            <person name="Picq S."/>
            <person name="Vernygora O."/>
            <person name="Keeling C.I."/>
            <person name="Pinkney K."/>
            <person name="Doucet D."/>
            <person name="Wen F."/>
            <person name="Johnston J.S."/>
            <person name="Maaroufi H."/>
            <person name="Boyle B."/>
            <person name="Laroche J."/>
            <person name="Dewar K."/>
            <person name="Juretic N."/>
            <person name="Blackburn G."/>
            <person name="Nisole A."/>
            <person name="Brunet B."/>
            <person name="Brandao M."/>
            <person name="Lumley L."/>
            <person name="Duan J."/>
            <person name="Quan G."/>
            <person name="Lucarotti C.J."/>
            <person name="Roe A.D."/>
            <person name="Sperling F.A.H."/>
            <person name="Levesque R.C."/>
            <person name="Cusson M."/>
        </authorList>
    </citation>
    <scope>NUCLEOTIDE SEQUENCE [LARGE SCALE GENOMIC DNA]</scope>
    <source>
        <strain evidence="1">Glfc:IPQL:Cfum</strain>
    </source>
</reference>
<protein>
    <submittedName>
        <fullName evidence="1">Uncharacterized protein</fullName>
    </submittedName>
</protein>
<keyword evidence="2" id="KW-1185">Reference proteome</keyword>
<dbReference type="Proteomes" id="UP001064048">
    <property type="component" value="Chromosome Z"/>
</dbReference>
<sequence length="135" mass="15679">MLDKSNQTSRQWTYQTCTEFGFYQTSSGEIDFFGNNFPLDFYIQQCQDIFGKKFNKDFVNAAAEWTNNYYGSLDIPVSRVVYVHGSVDPWHALGITKTRTAHCANMYPPGDKDLPELREARVKIEEHLSSWFEMV</sequence>
<evidence type="ECO:0000313" key="2">
    <source>
        <dbReference type="Proteomes" id="UP001064048"/>
    </source>
</evidence>
<proteinExistence type="predicted"/>
<name>A0ACC0K369_CHOFU</name>